<proteinExistence type="predicted"/>
<dbReference type="EMBL" id="SCWB01000012">
    <property type="protein sequence ID" value="TDM07894.1"/>
    <property type="molecule type" value="Genomic_DNA"/>
</dbReference>
<evidence type="ECO:0000313" key="3">
    <source>
        <dbReference type="Proteomes" id="UP000294802"/>
    </source>
</evidence>
<sequence length="144" mass="16876">MEEEQEMKQLIYAVLCAAGLLAMTVLWDLLFGTKLTLLLLNVDFIIDYSRRRPSFLEETAYHIIIGIVIFYSLSIIYRKYHQLYKPTLIICLLLTCSLYYLLTLIAVRPFFFHTIIGVTGWLVTHIIYFIAINTLIKRNYTISQ</sequence>
<keyword evidence="1" id="KW-1133">Transmembrane helix</keyword>
<reference evidence="2 3" key="1">
    <citation type="submission" date="2019-01" db="EMBL/GenBank/DDBJ databases">
        <title>Draft genome sequences of the type strains of six Macrococcus species.</title>
        <authorList>
            <person name="Mazhar S."/>
            <person name="Altermann E."/>
            <person name="Hill C."/>
            <person name="Mcauliffe O."/>
        </authorList>
    </citation>
    <scope>NUCLEOTIDE SEQUENCE [LARGE SCALE GENOMIC DNA]</scope>
    <source>
        <strain evidence="2 3">CCM4815</strain>
    </source>
</reference>
<comment type="caution">
    <text evidence="2">The sequence shown here is derived from an EMBL/GenBank/DDBJ whole genome shotgun (WGS) entry which is preliminary data.</text>
</comment>
<organism evidence="2 3">
    <name type="scientific">Macrococcus lamae</name>
    <dbReference type="NCBI Taxonomy" id="198484"/>
    <lineage>
        <taxon>Bacteria</taxon>
        <taxon>Bacillati</taxon>
        <taxon>Bacillota</taxon>
        <taxon>Bacilli</taxon>
        <taxon>Bacillales</taxon>
        <taxon>Staphylococcaceae</taxon>
        <taxon>Macrococcus</taxon>
    </lineage>
</organism>
<evidence type="ECO:0000256" key="1">
    <source>
        <dbReference type="SAM" id="Phobius"/>
    </source>
</evidence>
<feature type="transmembrane region" description="Helical" evidence="1">
    <location>
        <begin position="60"/>
        <end position="77"/>
    </location>
</feature>
<keyword evidence="1" id="KW-0812">Transmembrane</keyword>
<evidence type="ECO:0000313" key="2">
    <source>
        <dbReference type="EMBL" id="TDM07894.1"/>
    </source>
</evidence>
<keyword evidence="1" id="KW-0472">Membrane</keyword>
<dbReference type="RefSeq" id="WP_133444089.1">
    <property type="nucleotide sequence ID" value="NZ_SCWB01000012.1"/>
</dbReference>
<name>A0A4R6BTD4_9STAP</name>
<dbReference type="OrthoDB" id="2989650at2"/>
<feature type="transmembrane region" description="Helical" evidence="1">
    <location>
        <begin position="113"/>
        <end position="136"/>
    </location>
</feature>
<dbReference type="Proteomes" id="UP000294802">
    <property type="component" value="Unassembled WGS sequence"/>
</dbReference>
<feature type="transmembrane region" description="Helical" evidence="1">
    <location>
        <begin position="12"/>
        <end position="40"/>
    </location>
</feature>
<gene>
    <name evidence="2" type="ORF">ERX29_07530</name>
</gene>
<feature type="transmembrane region" description="Helical" evidence="1">
    <location>
        <begin position="89"/>
        <end position="107"/>
    </location>
</feature>
<accession>A0A4R6BTD4</accession>
<protein>
    <submittedName>
        <fullName evidence="2">Uncharacterized protein</fullName>
    </submittedName>
</protein>
<keyword evidence="3" id="KW-1185">Reference proteome</keyword>
<dbReference type="AlphaFoldDB" id="A0A4R6BTD4"/>